<organism evidence="7 8">
    <name type="scientific">Roseococcus pinisoli</name>
    <dbReference type="NCBI Taxonomy" id="2835040"/>
    <lineage>
        <taxon>Bacteria</taxon>
        <taxon>Pseudomonadati</taxon>
        <taxon>Pseudomonadota</taxon>
        <taxon>Alphaproteobacteria</taxon>
        <taxon>Acetobacterales</taxon>
        <taxon>Roseomonadaceae</taxon>
        <taxon>Roseococcus</taxon>
    </lineage>
</organism>
<dbReference type="Pfam" id="PF17102">
    <property type="entry name" value="Stealth_CR3"/>
    <property type="match status" value="1"/>
</dbReference>
<feature type="domain" description="Stealth protein CR2 conserved region 2" evidence="4">
    <location>
        <begin position="78"/>
        <end position="181"/>
    </location>
</feature>
<evidence type="ECO:0000313" key="7">
    <source>
        <dbReference type="EMBL" id="MBS7813390.1"/>
    </source>
</evidence>
<dbReference type="InterPro" id="IPR031357">
    <property type="entry name" value="Stealth_CR3"/>
</dbReference>
<dbReference type="PANTHER" id="PTHR24045:SF0">
    <property type="entry name" value="N-ACETYLGLUCOSAMINE-1-PHOSPHOTRANSFERASE SUBUNITS ALPHA_BETA"/>
    <property type="match status" value="1"/>
</dbReference>
<evidence type="ECO:0000256" key="1">
    <source>
        <dbReference type="ARBA" id="ARBA00007583"/>
    </source>
</evidence>
<reference evidence="7 8" key="1">
    <citation type="submission" date="2021-05" db="EMBL/GenBank/DDBJ databases">
        <title>Roseococcus sp. XZZS9, whole genome shotgun sequencing project.</title>
        <authorList>
            <person name="Zhao G."/>
            <person name="Shen L."/>
        </authorList>
    </citation>
    <scope>NUCLEOTIDE SEQUENCE [LARGE SCALE GENOMIC DNA]</scope>
    <source>
        <strain evidence="7 8">XZZS9</strain>
    </source>
</reference>
<evidence type="ECO:0000256" key="3">
    <source>
        <dbReference type="ARBA" id="ARBA00023169"/>
    </source>
</evidence>
<keyword evidence="8" id="KW-1185">Reference proteome</keyword>
<protein>
    <submittedName>
        <fullName evidence="7">Stealth conserved region 3 domain-containing protein</fullName>
    </submittedName>
</protein>
<proteinExistence type="inferred from homology"/>
<accession>A0ABS5QI76</accession>
<dbReference type="Proteomes" id="UP000766336">
    <property type="component" value="Unassembled WGS sequence"/>
</dbReference>
<evidence type="ECO:0000259" key="4">
    <source>
        <dbReference type="Pfam" id="PF11380"/>
    </source>
</evidence>
<feature type="domain" description="Stealth protein CR3 conserved region 3" evidence="6">
    <location>
        <begin position="229"/>
        <end position="275"/>
    </location>
</feature>
<evidence type="ECO:0000259" key="6">
    <source>
        <dbReference type="Pfam" id="PF17102"/>
    </source>
</evidence>
<comment type="similarity">
    <text evidence="1">Belongs to the stealth family.</text>
</comment>
<dbReference type="RefSeq" id="WP_213672073.1">
    <property type="nucleotide sequence ID" value="NZ_JAHCDA010000004.1"/>
</dbReference>
<name>A0ABS5QI76_9PROT</name>
<keyword evidence="2" id="KW-0808">Transferase</keyword>
<evidence type="ECO:0000313" key="8">
    <source>
        <dbReference type="Proteomes" id="UP000766336"/>
    </source>
</evidence>
<gene>
    <name evidence="7" type="ORF">KHU32_20780</name>
</gene>
<evidence type="ECO:0000259" key="5">
    <source>
        <dbReference type="Pfam" id="PF17101"/>
    </source>
</evidence>
<dbReference type="InterPro" id="IPR047141">
    <property type="entry name" value="Stealth"/>
</dbReference>
<evidence type="ECO:0000256" key="2">
    <source>
        <dbReference type="ARBA" id="ARBA00022679"/>
    </source>
</evidence>
<dbReference type="Pfam" id="PF11380">
    <property type="entry name" value="Stealth_CR2"/>
    <property type="match status" value="1"/>
</dbReference>
<keyword evidence="3" id="KW-0270">Exopolysaccharide synthesis</keyword>
<dbReference type="InterPro" id="IPR031358">
    <property type="entry name" value="Stealth_CR1"/>
</dbReference>
<dbReference type="PANTHER" id="PTHR24045">
    <property type="match status" value="1"/>
</dbReference>
<dbReference type="InterPro" id="IPR021520">
    <property type="entry name" value="Stealth_CR2"/>
</dbReference>
<dbReference type="Pfam" id="PF17101">
    <property type="entry name" value="Stealth_CR1"/>
    <property type="match status" value="1"/>
</dbReference>
<feature type="domain" description="Stealth protein CR1 conserved region 1" evidence="5">
    <location>
        <begin position="6"/>
        <end position="32"/>
    </location>
</feature>
<dbReference type="EMBL" id="JAHCDA010000004">
    <property type="protein sequence ID" value="MBS7813390.1"/>
    <property type="molecule type" value="Genomic_DNA"/>
</dbReference>
<sequence length="804" mass="91516">MIDNNMDIDAVITWVDGNDLAFADARSRYLSQPGPCNAPRKWEQLSSYTGASEAAEMAQRLRKTNSIDAVTSAISPNRFRSNDELRFAIRSIEQFAPWIRKIFIVTNGQIPAWFNAKQERVVIVKHEEIFDKIENLPTFNSNAIELHLHRIKKLSENFIYFNDDMFIGRPVTINDFIDNRGRFRLFIEDGKSLPLKMSDRSLVGHCWAFNHQLLNAVVPKSGKRKNFPHTPQIYNKSILAEIQLIWREEVELTKSHRFRTPFDVAFRILYIYYAGHPKQPIMSAGGRKGVGIKEILTNKDFAFVQFGDDRTDYVGELEHALMRQPRFICINDEINVDNCNEYQDIYLTIQRFLCDYFPSRSGAELIGNDLPAGNPKCQSPNTSSAMVNEEFFCGVDILSIHTDHPNVFIRNRFNKDAWTLRIAPADFENKRLRLGQSIELECDDPGPATITFTLNAIVPEETVNVLAGFPKNRNFVIIIEINGKKIIEVDDFIFEYRRRSRILATIAGDVGPLLDLPPVHPMSHFMAADRDIRLLKPTQRTIRHLDVALSGGVDPFWVSHRRALVAASLGDRAALQEAVRFALTTRPAETSIFVELTEGLIRQGMFLEALDIADVLVDFRSDVESKYLRSLCRYHTDGDDPEIIALIVEGLDVPKHIALWAKVQIKNSEFTSHNSDIVYEARLRHPRDTGLAMAAFQFFSATGELQKALWAIGPALASLGASKPLLDLLRTEAGSRRFEGALALLSVMKARFFEEDDILAAVEKEIFQIWAEYGGRLNIETEEVKFINTLAQVEFEELMPQLKY</sequence>
<comment type="caution">
    <text evidence="7">The sequence shown here is derived from an EMBL/GenBank/DDBJ whole genome shotgun (WGS) entry which is preliminary data.</text>
</comment>